<organism evidence="14 15">
    <name type="scientific">Zygosaccharomyces rouxii</name>
    <dbReference type="NCBI Taxonomy" id="4956"/>
    <lineage>
        <taxon>Eukaryota</taxon>
        <taxon>Fungi</taxon>
        <taxon>Dikarya</taxon>
        <taxon>Ascomycota</taxon>
        <taxon>Saccharomycotina</taxon>
        <taxon>Saccharomycetes</taxon>
        <taxon>Saccharomycetales</taxon>
        <taxon>Saccharomycetaceae</taxon>
        <taxon>Zygosaccharomyces</taxon>
    </lineage>
</organism>
<dbReference type="InterPro" id="IPR007502">
    <property type="entry name" value="Helicase-assoc_dom"/>
</dbReference>
<feature type="compositionally biased region" description="Acidic residues" evidence="11">
    <location>
        <begin position="720"/>
        <end position="738"/>
    </location>
</feature>
<feature type="region of interest" description="Disordered" evidence="11">
    <location>
        <begin position="670"/>
        <end position="691"/>
    </location>
</feature>
<dbReference type="GO" id="GO:0003724">
    <property type="term" value="F:RNA helicase activity"/>
    <property type="evidence" value="ECO:0007669"/>
    <property type="project" value="UniProtKB-EC"/>
</dbReference>
<feature type="compositionally biased region" description="Acidic residues" evidence="11">
    <location>
        <begin position="191"/>
        <end position="200"/>
    </location>
</feature>
<feature type="compositionally biased region" description="Basic and acidic residues" evidence="11">
    <location>
        <begin position="153"/>
        <end position="190"/>
    </location>
</feature>
<evidence type="ECO:0000256" key="5">
    <source>
        <dbReference type="ARBA" id="ARBA00022801"/>
    </source>
</evidence>
<name>A0A1Q2ZTF1_ZYGRO</name>
<evidence type="ECO:0000256" key="6">
    <source>
        <dbReference type="ARBA" id="ARBA00022806"/>
    </source>
</evidence>
<gene>
    <name evidence="14" type="ORF">ZYGR_0A03930</name>
</gene>
<feature type="domain" description="Helicase C-terminal" evidence="13">
    <location>
        <begin position="700"/>
        <end position="876"/>
    </location>
</feature>
<dbReference type="SMART" id="SM00487">
    <property type="entry name" value="DEXDc"/>
    <property type="match status" value="1"/>
</dbReference>
<dbReference type="Proteomes" id="UP000187013">
    <property type="component" value="Unassembled WGS sequence"/>
</dbReference>
<evidence type="ECO:0000259" key="12">
    <source>
        <dbReference type="PROSITE" id="PS51192"/>
    </source>
</evidence>
<evidence type="ECO:0000256" key="3">
    <source>
        <dbReference type="ARBA" id="ARBA00012552"/>
    </source>
</evidence>
<dbReference type="PANTHER" id="PTHR18934">
    <property type="entry name" value="ATP-DEPENDENT RNA HELICASE"/>
    <property type="match status" value="1"/>
</dbReference>
<dbReference type="Gene3D" id="3.40.50.300">
    <property type="entry name" value="P-loop containing nucleotide triphosphate hydrolases"/>
    <property type="match status" value="2"/>
</dbReference>
<dbReference type="OMA" id="EAIHNNS"/>
<dbReference type="OrthoDB" id="10253254at2759"/>
<feature type="region of interest" description="Disordered" evidence="11">
    <location>
        <begin position="101"/>
        <end position="220"/>
    </location>
</feature>
<comment type="catalytic activity">
    <reaction evidence="10">
        <text>ATP + H2O = ADP + phosphate + H(+)</text>
        <dbReference type="Rhea" id="RHEA:13065"/>
        <dbReference type="ChEBI" id="CHEBI:15377"/>
        <dbReference type="ChEBI" id="CHEBI:15378"/>
        <dbReference type="ChEBI" id="CHEBI:30616"/>
        <dbReference type="ChEBI" id="CHEBI:43474"/>
        <dbReference type="ChEBI" id="CHEBI:456216"/>
        <dbReference type="EC" id="3.6.4.13"/>
    </reaction>
</comment>
<dbReference type="GO" id="GO:0016787">
    <property type="term" value="F:hydrolase activity"/>
    <property type="evidence" value="ECO:0007669"/>
    <property type="project" value="UniProtKB-KW"/>
</dbReference>
<sequence>MGTYRKRFNEKARAGQIAKQDELKKIRNKQFLRAAEDAEDAEDAEEVPEASKESQGPDTNAEILPPMSQEEKALKKRKLQELFTPKETKVSRLKRKRLDKFIEHQLRKEEKKDIMNKLQDYKIDTSLLTSSKKLGHGKQTKKEEFEEALSLERQGRGDEDTKEILYEEHDQKDWFQDHPEDAQQDESEKSGDEDEGEGEGEERKSAFVDFRPAQGTGMGFGFANAKVVHKHKAPKKKYHWRTLVEMEEKRKHGIEDEMDFASSGSDSEDKSSEEDSGDEDSGADDEEEVQEHAEVDKEENAEVSDSSEEHQEESSDGESESSEPVNPEELAAERQTTADTFKEWANEQIREMDGGNVDVEMPSLDFKYEPIVREEDLDDGLGSEDVPIDESSKRKAFYVPVTRPEEIQAVRMQLPVFGEEHKIMEAIHHNDVVIVCGETGSGKTTQVPQFMYESGFGSPESPDHPGMIGVTQPRRVATVAMANRISNELGDHSDKVAYQIRFDSSVKDDTRLKFMTDGVLLREMMHDFKLSNYSSIIIDEAHERNINTDILIGMLSRCVKLRAREHAKNPEQNKKLKLVIMSATLRVADFSENLSLFSTPPPVLNVEARQFPVSVHFNRRTPYNYVDEAFKKTCKIHQRLPPGAILVFLTGQQEINHMVKKLRKEFPFPKDTNNIGRKDMQSSSSNVKVSSKNVDLEAEDIDLSVKVVDEDNMGYIEGDRGEDEEEEEEEEGFEETLEENQTPNDPLYVLPLYSLLSTKEQMKIFKEPPAGSRLCVVATNVAETSLTIPGVRYVVDCGRSKERTYNESNGVQSFEINWISKASADQRSGRAGRTGPGHCYRIYSSAVFEEDFEQFSRPEVLRMPVESVVLQMKSMAIQNVINFPFPTPPDPRTLSKAVKLLQYLGALDSREKITEDGKTMSLFPLSPRYSKILLVSTEHNCLPYAISIVSALSVGDPFLKEHEIGLDFENSDSEEEDSDQKKLLRQRYYKSKAKFSKLDKQSDVFRLLSVVSALDFIPEKEKASFMRQNFLRAKFLEEIAKLRKQLTYIIKSNTTQENVAARVVDQDLKSDLPTELQLKMLKQMICAGFVDQVAIRADYLFPEDVKLTNKMTIINIPYVNVLAPKSPEMEENFVYIHPTSVLSNSGESPPKFLVFHSLHQGNSSRTRMNTLCDIKSTPLANIAGKGSLLTYSKPLTGKGLNTITVSHKERYCYVVPRFGSSVDSDLSISWDLNPIAVHQVKENGQWIVKKFITNKNFEEERNKHNQ</sequence>
<dbReference type="GO" id="GO:0003723">
    <property type="term" value="F:RNA binding"/>
    <property type="evidence" value="ECO:0007669"/>
    <property type="project" value="UniProtKB-KW"/>
</dbReference>
<feature type="region of interest" description="Disordered" evidence="11">
    <location>
        <begin position="715"/>
        <end position="744"/>
    </location>
</feature>
<dbReference type="CDD" id="cd17982">
    <property type="entry name" value="DEXHc_DHX37"/>
    <property type="match status" value="1"/>
</dbReference>
<comment type="similarity">
    <text evidence="2">Belongs to the DEAD box helicase family. DEAH subfamily.</text>
</comment>
<evidence type="ECO:0000256" key="9">
    <source>
        <dbReference type="ARBA" id="ARBA00023242"/>
    </source>
</evidence>
<protein>
    <recommendedName>
        <fullName evidence="3">RNA helicase</fullName>
        <ecNumber evidence="3">3.6.4.13</ecNumber>
    </recommendedName>
</protein>
<feature type="compositionally biased region" description="Acidic residues" evidence="11">
    <location>
        <begin position="271"/>
        <end position="289"/>
    </location>
</feature>
<keyword evidence="8" id="KW-0694">RNA-binding</keyword>
<evidence type="ECO:0000256" key="11">
    <source>
        <dbReference type="SAM" id="MobiDB-lite"/>
    </source>
</evidence>
<dbReference type="PROSITE" id="PS51192">
    <property type="entry name" value="HELICASE_ATP_BIND_1"/>
    <property type="match status" value="1"/>
</dbReference>
<evidence type="ECO:0000256" key="10">
    <source>
        <dbReference type="ARBA" id="ARBA00047984"/>
    </source>
</evidence>
<proteinExistence type="inferred from homology"/>
<accession>A0A1Q2ZTF1</accession>
<dbReference type="SMART" id="SM00847">
    <property type="entry name" value="HA2"/>
    <property type="match status" value="1"/>
</dbReference>
<dbReference type="FunFam" id="3.40.50.300:FF:000637">
    <property type="entry name" value="ATP-dependent RNA helicase DHX37/DHR1"/>
    <property type="match status" value="1"/>
</dbReference>
<feature type="compositionally biased region" description="Acidic residues" evidence="11">
    <location>
        <begin position="37"/>
        <end position="48"/>
    </location>
</feature>
<feature type="region of interest" description="Disordered" evidence="11">
    <location>
        <begin position="34"/>
        <end position="69"/>
    </location>
</feature>
<dbReference type="Pfam" id="PF21010">
    <property type="entry name" value="HA2_C"/>
    <property type="match status" value="1"/>
</dbReference>
<evidence type="ECO:0000256" key="7">
    <source>
        <dbReference type="ARBA" id="ARBA00022840"/>
    </source>
</evidence>
<dbReference type="Pfam" id="PF00270">
    <property type="entry name" value="DEAD"/>
    <property type="match status" value="1"/>
</dbReference>
<keyword evidence="5" id="KW-0378">Hydrolase</keyword>
<dbReference type="InterPro" id="IPR002464">
    <property type="entry name" value="DNA/RNA_helicase_DEAH_CS"/>
</dbReference>
<reference evidence="14 15" key="1">
    <citation type="submission" date="2016-08" db="EMBL/GenBank/DDBJ databases">
        <title>Draft genome sequence of allopolyploid Zygosaccharomyces rouxii.</title>
        <authorList>
            <person name="Watanabe J."/>
            <person name="Uehara K."/>
            <person name="Mogi Y."/>
            <person name="Tsukioka Y."/>
        </authorList>
    </citation>
    <scope>NUCLEOTIDE SEQUENCE [LARGE SCALE GENOMIC DNA]</scope>
    <source>
        <strain evidence="14 15">NBRC 110957</strain>
    </source>
</reference>
<dbReference type="InterPro" id="IPR011545">
    <property type="entry name" value="DEAD/DEAH_box_helicase_dom"/>
</dbReference>
<feature type="region of interest" description="Disordered" evidence="11">
    <location>
        <begin position="249"/>
        <end position="335"/>
    </location>
</feature>
<evidence type="ECO:0000313" key="15">
    <source>
        <dbReference type="Proteomes" id="UP000187013"/>
    </source>
</evidence>
<dbReference type="GO" id="GO:0032040">
    <property type="term" value="C:small-subunit processome"/>
    <property type="evidence" value="ECO:0007669"/>
    <property type="project" value="EnsemblFungi"/>
</dbReference>
<dbReference type="InterPro" id="IPR001650">
    <property type="entry name" value="Helicase_C-like"/>
</dbReference>
<dbReference type="GO" id="GO:0000462">
    <property type="term" value="P:maturation of SSU-rRNA from tricistronic rRNA transcript (SSU-rRNA, 5.8S rRNA, LSU-rRNA)"/>
    <property type="evidence" value="ECO:0007669"/>
    <property type="project" value="EnsemblFungi"/>
</dbReference>
<comment type="subcellular location">
    <subcellularLocation>
        <location evidence="1">Nucleus</location>
        <location evidence="1">Nucleolus</location>
    </subcellularLocation>
</comment>
<dbReference type="GO" id="GO:0005524">
    <property type="term" value="F:ATP binding"/>
    <property type="evidence" value="ECO:0007669"/>
    <property type="project" value="UniProtKB-KW"/>
</dbReference>
<dbReference type="PROSITE" id="PS00690">
    <property type="entry name" value="DEAH_ATP_HELICASE"/>
    <property type="match status" value="1"/>
</dbReference>
<dbReference type="Pfam" id="PF07717">
    <property type="entry name" value="OB_NTP_bind"/>
    <property type="match status" value="1"/>
</dbReference>
<dbReference type="EC" id="3.6.4.13" evidence="3"/>
<keyword evidence="6" id="KW-0347">Helicase</keyword>
<evidence type="ECO:0000313" key="14">
    <source>
        <dbReference type="EMBL" id="GAV46796.1"/>
    </source>
</evidence>
<dbReference type="FunFam" id="3.40.50.300:FF:003770">
    <property type="entry name" value="ATP-dependent RNA helicase DHR1, putative"/>
    <property type="match status" value="1"/>
</dbReference>
<evidence type="ECO:0000256" key="8">
    <source>
        <dbReference type="ARBA" id="ARBA00022884"/>
    </source>
</evidence>
<dbReference type="PANTHER" id="PTHR18934:SF99">
    <property type="entry name" value="ATP-DEPENDENT RNA HELICASE DHX37-RELATED"/>
    <property type="match status" value="1"/>
</dbReference>
<feature type="compositionally biased region" description="Basic and acidic residues" evidence="11">
    <location>
        <begin position="101"/>
        <end position="123"/>
    </location>
</feature>
<dbReference type="Pfam" id="PF00271">
    <property type="entry name" value="Helicase_C"/>
    <property type="match status" value="1"/>
</dbReference>
<feature type="domain" description="Helicase ATP-binding" evidence="12">
    <location>
        <begin position="424"/>
        <end position="603"/>
    </location>
</feature>
<dbReference type="eggNOG" id="KOG0926">
    <property type="taxonomic scope" value="Eukaryota"/>
</dbReference>
<dbReference type="CDD" id="cd18791">
    <property type="entry name" value="SF2_C_RHA"/>
    <property type="match status" value="1"/>
</dbReference>
<evidence type="ECO:0000256" key="1">
    <source>
        <dbReference type="ARBA" id="ARBA00004604"/>
    </source>
</evidence>
<dbReference type="SMART" id="SM00490">
    <property type="entry name" value="HELICc"/>
    <property type="match status" value="1"/>
</dbReference>
<evidence type="ECO:0000256" key="2">
    <source>
        <dbReference type="ARBA" id="ARBA00008792"/>
    </source>
</evidence>
<dbReference type="EMBL" id="BDGX01000001">
    <property type="protein sequence ID" value="GAV46796.1"/>
    <property type="molecule type" value="Genomic_DNA"/>
</dbReference>
<dbReference type="InterPro" id="IPR011709">
    <property type="entry name" value="DEAD-box_helicase_OB_fold"/>
</dbReference>
<evidence type="ECO:0000259" key="13">
    <source>
        <dbReference type="PROSITE" id="PS51194"/>
    </source>
</evidence>
<keyword evidence="9" id="KW-0539">Nucleus</keyword>
<dbReference type="SUPFAM" id="SSF52540">
    <property type="entry name" value="P-loop containing nucleoside triphosphate hydrolases"/>
    <property type="match status" value="1"/>
</dbReference>
<keyword evidence="4" id="KW-0547">Nucleotide-binding</keyword>
<dbReference type="InterPro" id="IPR027417">
    <property type="entry name" value="P-loop_NTPase"/>
</dbReference>
<dbReference type="PROSITE" id="PS51194">
    <property type="entry name" value="HELICASE_CTER"/>
    <property type="match status" value="1"/>
</dbReference>
<keyword evidence="7" id="KW-0067">ATP-binding</keyword>
<dbReference type="Pfam" id="PF04408">
    <property type="entry name" value="WHD_HA2"/>
    <property type="match status" value="1"/>
</dbReference>
<feature type="compositionally biased region" description="Low complexity" evidence="11">
    <location>
        <begin position="682"/>
        <end position="691"/>
    </location>
</feature>
<evidence type="ECO:0000256" key="4">
    <source>
        <dbReference type="ARBA" id="ARBA00022741"/>
    </source>
</evidence>
<dbReference type="InterPro" id="IPR048333">
    <property type="entry name" value="HA2_WH"/>
</dbReference>
<comment type="caution">
    <text evidence="14">The sequence shown here is derived from an EMBL/GenBank/DDBJ whole genome shotgun (WGS) entry which is preliminary data.</text>
</comment>
<feature type="compositionally biased region" description="Basic and acidic residues" evidence="11">
    <location>
        <begin position="290"/>
        <end position="300"/>
    </location>
</feature>
<dbReference type="AlphaFoldDB" id="A0A1Q2ZTF1"/>
<dbReference type="Gene3D" id="1.20.120.1080">
    <property type="match status" value="1"/>
</dbReference>
<dbReference type="InterPro" id="IPR014001">
    <property type="entry name" value="Helicase_ATP-bd"/>
</dbReference>